<dbReference type="GO" id="GO:0009003">
    <property type="term" value="F:signal peptidase activity"/>
    <property type="evidence" value="ECO:0007669"/>
    <property type="project" value="UniProtKB-EC"/>
</dbReference>
<dbReference type="EMBL" id="CP048000">
    <property type="protein sequence ID" value="QHQ63788.1"/>
    <property type="molecule type" value="Genomic_DNA"/>
</dbReference>
<comment type="similarity">
    <text evidence="3 7">Belongs to the peptidase S26 family.</text>
</comment>
<accession>A0A6P1TWA7</accession>
<dbReference type="PROSITE" id="PS00761">
    <property type="entry name" value="SPASE_I_3"/>
    <property type="match status" value="1"/>
</dbReference>
<dbReference type="SUPFAM" id="SSF51306">
    <property type="entry name" value="LexA/Signal peptidase"/>
    <property type="match status" value="1"/>
</dbReference>
<dbReference type="GO" id="GO:0006465">
    <property type="term" value="P:signal peptide processing"/>
    <property type="evidence" value="ECO:0007669"/>
    <property type="project" value="InterPro"/>
</dbReference>
<evidence type="ECO:0000259" key="8">
    <source>
        <dbReference type="Pfam" id="PF10502"/>
    </source>
</evidence>
<dbReference type="InterPro" id="IPR019757">
    <property type="entry name" value="Pept_S26A_signal_pept_1_Lys-AS"/>
</dbReference>
<evidence type="ECO:0000313" key="9">
    <source>
        <dbReference type="EMBL" id="QHQ63788.1"/>
    </source>
</evidence>
<evidence type="ECO:0000256" key="1">
    <source>
        <dbReference type="ARBA" id="ARBA00000677"/>
    </source>
</evidence>
<organism evidence="9 10">
    <name type="scientific">Anaerocolumna sedimenticola</name>
    <dbReference type="NCBI Taxonomy" id="2696063"/>
    <lineage>
        <taxon>Bacteria</taxon>
        <taxon>Bacillati</taxon>
        <taxon>Bacillota</taxon>
        <taxon>Clostridia</taxon>
        <taxon>Lachnospirales</taxon>
        <taxon>Lachnospiraceae</taxon>
        <taxon>Anaerocolumna</taxon>
    </lineage>
</organism>
<feature type="active site" evidence="6">
    <location>
        <position position="29"/>
    </location>
</feature>
<dbReference type="PRINTS" id="PR00727">
    <property type="entry name" value="LEADERPTASE"/>
</dbReference>
<evidence type="ECO:0000256" key="2">
    <source>
        <dbReference type="ARBA" id="ARBA00004401"/>
    </source>
</evidence>
<evidence type="ECO:0000256" key="5">
    <source>
        <dbReference type="ARBA" id="ARBA00022801"/>
    </source>
</evidence>
<dbReference type="InterPro" id="IPR000223">
    <property type="entry name" value="Pept_S26A_signal_pept_1"/>
</dbReference>
<comment type="catalytic activity">
    <reaction evidence="1 7">
        <text>Cleavage of hydrophobic, N-terminal signal or leader sequences from secreted and periplasmic proteins.</text>
        <dbReference type="EC" id="3.4.21.89"/>
    </reaction>
</comment>
<evidence type="ECO:0000256" key="6">
    <source>
        <dbReference type="PIRSR" id="PIRSR600223-1"/>
    </source>
</evidence>
<dbReference type="PANTHER" id="PTHR43390">
    <property type="entry name" value="SIGNAL PEPTIDASE I"/>
    <property type="match status" value="1"/>
</dbReference>
<gene>
    <name evidence="9" type="primary">lepB</name>
    <name evidence="9" type="ORF">Ana3638_16690</name>
</gene>
<evidence type="ECO:0000256" key="3">
    <source>
        <dbReference type="ARBA" id="ARBA00009370"/>
    </source>
</evidence>
<feature type="domain" description="Peptidase S26" evidence="8">
    <location>
        <begin position="5"/>
        <end position="159"/>
    </location>
</feature>
<dbReference type="Gene3D" id="2.10.109.10">
    <property type="entry name" value="Umud Fragment, subunit A"/>
    <property type="match status" value="1"/>
</dbReference>
<name>A0A6P1TWA7_9FIRM</name>
<dbReference type="PROSITE" id="PS00760">
    <property type="entry name" value="SPASE_I_2"/>
    <property type="match status" value="1"/>
</dbReference>
<feature type="active site" evidence="6">
    <location>
        <position position="72"/>
    </location>
</feature>
<dbReference type="Proteomes" id="UP000464314">
    <property type="component" value="Chromosome"/>
</dbReference>
<dbReference type="KEGG" id="anr:Ana3638_16690"/>
<proteinExistence type="inferred from homology"/>
<dbReference type="Pfam" id="PF10502">
    <property type="entry name" value="Peptidase_S26"/>
    <property type="match status" value="1"/>
</dbReference>
<dbReference type="InterPro" id="IPR019533">
    <property type="entry name" value="Peptidase_S26"/>
</dbReference>
<evidence type="ECO:0000256" key="7">
    <source>
        <dbReference type="RuleBase" id="RU362042"/>
    </source>
</evidence>
<dbReference type="NCBIfam" id="TIGR02227">
    <property type="entry name" value="sigpep_I_bact"/>
    <property type="match status" value="1"/>
</dbReference>
<evidence type="ECO:0000256" key="4">
    <source>
        <dbReference type="ARBA" id="ARBA00013208"/>
    </source>
</evidence>
<comment type="subcellular location">
    <subcellularLocation>
        <location evidence="2">Cell membrane</location>
        <topology evidence="2">Single-pass type II membrane protein</topology>
    </subcellularLocation>
    <subcellularLocation>
        <location evidence="7">Membrane</location>
        <topology evidence="7">Single-pass type II membrane protein</topology>
    </subcellularLocation>
</comment>
<dbReference type="EC" id="3.4.21.89" evidence="4 7"/>
<dbReference type="GO" id="GO:0004252">
    <property type="term" value="F:serine-type endopeptidase activity"/>
    <property type="evidence" value="ECO:0007669"/>
    <property type="project" value="InterPro"/>
</dbReference>
<dbReference type="InterPro" id="IPR019758">
    <property type="entry name" value="Pept_S26A_signal_pept_1_CS"/>
</dbReference>
<evidence type="ECO:0000313" key="10">
    <source>
        <dbReference type="Proteomes" id="UP000464314"/>
    </source>
</evidence>
<dbReference type="CDD" id="cd06530">
    <property type="entry name" value="S26_SPase_I"/>
    <property type="match status" value="1"/>
</dbReference>
<keyword evidence="7" id="KW-0645">Protease</keyword>
<protein>
    <recommendedName>
        <fullName evidence="4 7">Signal peptidase I</fullName>
        <ecNumber evidence="4 7">3.4.21.89</ecNumber>
    </recommendedName>
</protein>
<sequence>MLFYIILVFLSTFLILHFVGQRTQVLGRSMENALSNQDNLIVDKLSYHFMKPHRFDIVVFPVDDTKDVFYIKRIIGLPGETVQIIDGKVYINNKLLNEHYGKEEISLDREGIAVKPIILGDKEYFVLGDNRNHSMDSRDPEVGNISKSAIIGKAWIRVWPLNRFGFLNH</sequence>
<dbReference type="InterPro" id="IPR036286">
    <property type="entry name" value="LexA/Signal_pep-like_sf"/>
</dbReference>
<reference evidence="9 10" key="1">
    <citation type="submission" date="2020-01" db="EMBL/GenBank/DDBJ databases">
        <title>Genome analysis of Anaerocolumna sp. CBA3638.</title>
        <authorList>
            <person name="Kim J."/>
            <person name="Roh S.W."/>
        </authorList>
    </citation>
    <scope>NUCLEOTIDE SEQUENCE [LARGE SCALE GENOMIC DNA]</scope>
    <source>
        <strain evidence="9 10">CBA3638</strain>
    </source>
</reference>
<dbReference type="AlphaFoldDB" id="A0A6P1TWA7"/>
<dbReference type="PANTHER" id="PTHR43390:SF1">
    <property type="entry name" value="CHLOROPLAST PROCESSING PEPTIDASE"/>
    <property type="match status" value="1"/>
</dbReference>
<keyword evidence="5 7" id="KW-0378">Hydrolase</keyword>
<keyword evidence="10" id="KW-1185">Reference proteome</keyword>
<dbReference type="GO" id="GO:0005886">
    <property type="term" value="C:plasma membrane"/>
    <property type="evidence" value="ECO:0007669"/>
    <property type="project" value="UniProtKB-SubCell"/>
</dbReference>